<evidence type="ECO:0000313" key="2">
    <source>
        <dbReference type="EMBL" id="MQW39222.1"/>
    </source>
</evidence>
<sequence>MSTREQAILYWLLVVLFLIIVFGRKNNLLDSLKDVIKYTIKFLLNPIAMVIISINLLYIFIIYYFVYKDDLQISLWYIKDYLIVLLFSVFPIVEYLKRLKFSEIFREKKTELFSLATIPLFINSTYTLPVVWEMVLVFVVTFLSIFIAVANQKEDTKIVSKFFNFFLIGIGLFMIYTSLDQFFKNVKDIFSLDFWISFGIEPLVWGLNIPVIYLAREMVYIEKKVIFSDHKNRIYSYFIYWFQMLVKKIKFRKYKDIYPVLSNSIKEAKELSAIGGNRIYIKINIENISNEILISIVSDAILGRNKYTGVINQREKYPNVVEIRNENNELFAFWQDSFITPEYRDNRIDGMETIELIEGIKLVQN</sequence>
<evidence type="ECO:0000313" key="3">
    <source>
        <dbReference type="Proteomes" id="UP000439550"/>
    </source>
</evidence>
<organism evidence="2 3">
    <name type="scientific">Lactococcus hircilactis</name>
    <dbReference type="NCBI Taxonomy" id="1494462"/>
    <lineage>
        <taxon>Bacteria</taxon>
        <taxon>Bacillati</taxon>
        <taxon>Bacillota</taxon>
        <taxon>Bacilli</taxon>
        <taxon>Lactobacillales</taxon>
        <taxon>Streptococcaceae</taxon>
        <taxon>Lactococcus</taxon>
    </lineage>
</organism>
<comment type="caution">
    <text evidence="2">The sequence shown here is derived from an EMBL/GenBank/DDBJ whole genome shotgun (WGS) entry which is preliminary data.</text>
</comment>
<reference evidence="2 3" key="1">
    <citation type="submission" date="2019-10" db="EMBL/GenBank/DDBJ databases">
        <authorList>
            <person name="Dong K."/>
        </authorList>
    </citation>
    <scope>NUCLEOTIDE SEQUENCE [LARGE SCALE GENOMIC DNA]</scope>
    <source>
        <strain evidence="2 3">DSM 28960</strain>
    </source>
</reference>
<keyword evidence="3" id="KW-1185">Reference proteome</keyword>
<dbReference type="EMBL" id="WITJ01000005">
    <property type="protein sequence ID" value="MQW39222.1"/>
    <property type="molecule type" value="Genomic_DNA"/>
</dbReference>
<feature type="transmembrane region" description="Helical" evidence="1">
    <location>
        <begin position="6"/>
        <end position="23"/>
    </location>
</feature>
<feature type="transmembrane region" description="Helical" evidence="1">
    <location>
        <begin position="73"/>
        <end position="92"/>
    </location>
</feature>
<keyword evidence="1" id="KW-0812">Transmembrane</keyword>
<feature type="transmembrane region" description="Helical" evidence="1">
    <location>
        <begin position="43"/>
        <end position="67"/>
    </location>
</feature>
<feature type="transmembrane region" description="Helical" evidence="1">
    <location>
        <begin position="194"/>
        <end position="215"/>
    </location>
</feature>
<accession>A0A7X1Z7Q6</accession>
<dbReference type="Proteomes" id="UP000439550">
    <property type="component" value="Unassembled WGS sequence"/>
</dbReference>
<keyword evidence="1" id="KW-0472">Membrane</keyword>
<dbReference type="AlphaFoldDB" id="A0A7X1Z7Q6"/>
<dbReference type="RefSeq" id="WP_343030310.1">
    <property type="nucleotide sequence ID" value="NZ_CAXYUY010000002.1"/>
</dbReference>
<protein>
    <submittedName>
        <fullName evidence="2">Uncharacterized protein</fullName>
    </submittedName>
</protein>
<gene>
    <name evidence="2" type="ORF">GHI93_04615</name>
</gene>
<feature type="transmembrane region" description="Helical" evidence="1">
    <location>
        <begin position="162"/>
        <end position="179"/>
    </location>
</feature>
<name>A0A7X1Z7Q6_9LACT</name>
<evidence type="ECO:0000256" key="1">
    <source>
        <dbReference type="SAM" id="Phobius"/>
    </source>
</evidence>
<feature type="transmembrane region" description="Helical" evidence="1">
    <location>
        <begin position="134"/>
        <end position="150"/>
    </location>
</feature>
<keyword evidence="1" id="KW-1133">Transmembrane helix</keyword>
<proteinExistence type="predicted"/>